<dbReference type="SUPFAM" id="SSF159774">
    <property type="entry name" value="YerB-like"/>
    <property type="match status" value="1"/>
</dbReference>
<gene>
    <name evidence="3" type="ORF">METZ01_LOCUS59475</name>
</gene>
<reference evidence="3" key="1">
    <citation type="submission" date="2018-05" db="EMBL/GenBank/DDBJ databases">
        <authorList>
            <person name="Lanie J.A."/>
            <person name="Ng W.-L."/>
            <person name="Kazmierczak K.M."/>
            <person name="Andrzejewski T.M."/>
            <person name="Davidsen T.M."/>
            <person name="Wayne K.J."/>
            <person name="Tettelin H."/>
            <person name="Glass J.I."/>
            <person name="Rusch D."/>
            <person name="Podicherti R."/>
            <person name="Tsui H.-C.T."/>
            <person name="Winkler M.E."/>
        </authorList>
    </citation>
    <scope>NUCLEOTIDE SEQUENCE</scope>
</reference>
<name>A0A381STI9_9ZZZZ</name>
<feature type="domain" description="DUF3048" evidence="1">
    <location>
        <begin position="44"/>
        <end position="182"/>
    </location>
</feature>
<evidence type="ECO:0000313" key="3">
    <source>
        <dbReference type="EMBL" id="SVA06621.1"/>
    </source>
</evidence>
<dbReference type="Pfam" id="PF17479">
    <property type="entry name" value="DUF3048_C"/>
    <property type="match status" value="1"/>
</dbReference>
<dbReference type="InterPro" id="IPR035328">
    <property type="entry name" value="DUF3048_C"/>
</dbReference>
<dbReference type="InterPro" id="IPR021416">
    <property type="entry name" value="DUF3048_N"/>
</dbReference>
<organism evidence="3">
    <name type="scientific">marine metagenome</name>
    <dbReference type="NCBI Taxonomy" id="408172"/>
    <lineage>
        <taxon>unclassified sequences</taxon>
        <taxon>metagenomes</taxon>
        <taxon>ecological metagenomes</taxon>
    </lineage>
</organism>
<feature type="domain" description="DUF3048" evidence="2">
    <location>
        <begin position="213"/>
        <end position="323"/>
    </location>
</feature>
<evidence type="ECO:0008006" key="4">
    <source>
        <dbReference type="Google" id="ProtNLM"/>
    </source>
</evidence>
<evidence type="ECO:0000259" key="1">
    <source>
        <dbReference type="Pfam" id="PF11258"/>
    </source>
</evidence>
<evidence type="ECO:0000259" key="2">
    <source>
        <dbReference type="Pfam" id="PF17479"/>
    </source>
</evidence>
<protein>
    <recommendedName>
        <fullName evidence="4">DUF3048 domain-containing protein</fullName>
    </recommendedName>
</protein>
<dbReference type="InterPro" id="IPR023158">
    <property type="entry name" value="YerB-like_sf"/>
</dbReference>
<dbReference type="Pfam" id="PF11258">
    <property type="entry name" value="DUF3048"/>
    <property type="match status" value="1"/>
</dbReference>
<proteinExistence type="predicted"/>
<dbReference type="EMBL" id="UINC01003472">
    <property type="protein sequence ID" value="SVA06621.1"/>
    <property type="molecule type" value="Genomic_DNA"/>
</dbReference>
<sequence>MPSTTEDIVTSPTVRTEFGDTEAVVEGTTTTTTEVPWDGLTMPLTGEPAPTGLPERPALVVKVGNNDGRSLPQVGLEVADIVYEVMVENYVTRFIAVYHSELPEAVRPVRSARSSDIDLLANLDRPIFAYWGSNAGVAEEVGEAERLGLLQARSTVGRGQEHFHRDDSRKAPYNGVLDPVSVVNSLDGLTPPPGPIISYGPVPASAVRTFGVRWTTANRDIAFVWDTGSERWIRYQDGVLHFDANGVPLAADNVLKLTVGYRRSDADSISPQLLSVGSGDGWLFRDGTVTGIVWSRQFIADGWTILDDDTGQLLHLDQGSTWVLMARLGEGEILDAWEARALTG</sequence>
<dbReference type="Gene3D" id="3.50.90.10">
    <property type="entry name" value="YerB-like"/>
    <property type="match status" value="1"/>
</dbReference>
<accession>A0A381STI9</accession>
<dbReference type="AlphaFoldDB" id="A0A381STI9"/>